<name>A0A399EZZ7_9DEIN</name>
<reference evidence="1 2" key="1">
    <citation type="submission" date="2018-08" db="EMBL/GenBank/DDBJ databases">
        <title>Meiothermus roseus NBRC 110900 genome sequencing project.</title>
        <authorList>
            <person name="Da Costa M.S."/>
            <person name="Albuquerque L."/>
            <person name="Raposo P."/>
            <person name="Froufe H.J.C."/>
            <person name="Barroso C.S."/>
            <person name="Egas C."/>
        </authorList>
    </citation>
    <scope>NUCLEOTIDE SEQUENCE [LARGE SCALE GENOMIC DNA]</scope>
    <source>
        <strain evidence="1 2">NBRC 110900</strain>
    </source>
</reference>
<evidence type="ECO:0008006" key="3">
    <source>
        <dbReference type="Google" id="ProtNLM"/>
    </source>
</evidence>
<sequence length="91" mass="10479">MDRGYTAYQAEDDLAVAEGIRLRAIRKRNSKRYRQASQWIAQQGRKIIESVGSALTELFPKRIHATTLQGFVLKVWGFIFAHNFRKLASIL</sequence>
<organism evidence="1 2">
    <name type="scientific">Calidithermus roseus</name>
    <dbReference type="NCBI Taxonomy" id="1644118"/>
    <lineage>
        <taxon>Bacteria</taxon>
        <taxon>Thermotogati</taxon>
        <taxon>Deinococcota</taxon>
        <taxon>Deinococci</taxon>
        <taxon>Thermales</taxon>
        <taxon>Thermaceae</taxon>
        <taxon>Calidithermus</taxon>
    </lineage>
</organism>
<evidence type="ECO:0000313" key="2">
    <source>
        <dbReference type="Proteomes" id="UP000265341"/>
    </source>
</evidence>
<dbReference type="AlphaFoldDB" id="A0A399EZZ7"/>
<dbReference type="Proteomes" id="UP000265341">
    <property type="component" value="Unassembled WGS sequence"/>
</dbReference>
<evidence type="ECO:0000313" key="1">
    <source>
        <dbReference type="EMBL" id="RIH89608.1"/>
    </source>
</evidence>
<keyword evidence="2" id="KW-1185">Reference proteome</keyword>
<gene>
    <name evidence="1" type="ORF">Mrose_00196</name>
</gene>
<comment type="caution">
    <text evidence="1">The sequence shown here is derived from an EMBL/GenBank/DDBJ whole genome shotgun (WGS) entry which is preliminary data.</text>
</comment>
<accession>A0A399EZZ7</accession>
<proteinExistence type="predicted"/>
<protein>
    <recommendedName>
        <fullName evidence="3">Transposase DDE domain protein</fullName>
    </recommendedName>
</protein>
<dbReference type="EMBL" id="QWLA01000002">
    <property type="protein sequence ID" value="RIH89608.1"/>
    <property type="molecule type" value="Genomic_DNA"/>
</dbReference>